<keyword evidence="2" id="KW-0812">Transmembrane</keyword>
<evidence type="ECO:0000313" key="3">
    <source>
        <dbReference type="EMBL" id="OZC37144.1"/>
    </source>
</evidence>
<dbReference type="AlphaFoldDB" id="A0A259W3L4"/>
<feature type="region of interest" description="Disordered" evidence="1">
    <location>
        <begin position="1"/>
        <end position="21"/>
    </location>
</feature>
<reference evidence="3 5" key="1">
    <citation type="submission" date="2017-06" db="EMBL/GenBank/DDBJ databases">
        <title>Draft genome sequence of the halophilic bacterium Marinobacter vinifirmus FB1.</title>
        <authorList>
            <person name="Stepanov V.G."/>
            <person name="Roberts D.J."/>
            <person name="Fox G.E."/>
        </authorList>
    </citation>
    <scope>NUCLEOTIDE SEQUENCE [LARGE SCALE GENOMIC DNA]</scope>
    <source>
        <strain evidence="3 5">FB1</strain>
    </source>
</reference>
<keyword evidence="2" id="KW-1133">Transmembrane helix</keyword>
<reference evidence="4 6" key="2">
    <citation type="submission" date="2019-07" db="EMBL/GenBank/DDBJ databases">
        <title>The pathways for chlorine oxyanion respiration interact through the shared metabolite chlorate.</title>
        <authorList>
            <person name="Barnum T.P."/>
            <person name="Cheng Y."/>
            <person name="Hill K.A."/>
            <person name="Lucas L.N."/>
            <person name="Carlson H.K."/>
            <person name="Coates J.D."/>
        </authorList>
    </citation>
    <scope>NUCLEOTIDE SEQUENCE [LARGE SCALE GENOMIC DNA]</scope>
    <source>
        <strain evidence="4">UCB</strain>
    </source>
</reference>
<keyword evidence="5" id="KW-1185">Reference proteome</keyword>
<comment type="caution">
    <text evidence="4">The sequence shown here is derived from an EMBL/GenBank/DDBJ whole genome shotgun (WGS) entry which is preliminary data.</text>
</comment>
<evidence type="ECO:0000313" key="5">
    <source>
        <dbReference type="Proteomes" id="UP000216984"/>
    </source>
</evidence>
<dbReference type="InterPro" id="IPR021344">
    <property type="entry name" value="DUF2970"/>
</dbReference>
<sequence>MTDVANKNKKDNEDQKTGSPGVLKIMQSILAGALGVQSDRRRQEDFSSHSPAPYIIAGLLFTAAFVGGLILVVNLVLAGQ</sequence>
<dbReference type="Proteomes" id="UP000319142">
    <property type="component" value="Unassembled WGS sequence"/>
</dbReference>
<protein>
    <submittedName>
        <fullName evidence="4">DUF2970 domain-containing protein</fullName>
    </submittedName>
</protein>
<organism evidence="4 6">
    <name type="scientific">Marinobacter vinifirmus</name>
    <dbReference type="NCBI Taxonomy" id="355591"/>
    <lineage>
        <taxon>Bacteria</taxon>
        <taxon>Pseudomonadati</taxon>
        <taxon>Pseudomonadota</taxon>
        <taxon>Gammaproteobacteria</taxon>
        <taxon>Pseudomonadales</taxon>
        <taxon>Marinobacteraceae</taxon>
        <taxon>Marinobacter</taxon>
    </lineage>
</organism>
<dbReference type="Pfam" id="PF11174">
    <property type="entry name" value="DUF2970"/>
    <property type="match status" value="1"/>
</dbReference>
<proteinExistence type="predicted"/>
<evidence type="ECO:0000313" key="6">
    <source>
        <dbReference type="Proteomes" id="UP000319142"/>
    </source>
</evidence>
<evidence type="ECO:0000256" key="2">
    <source>
        <dbReference type="SAM" id="Phobius"/>
    </source>
</evidence>
<evidence type="ECO:0000256" key="1">
    <source>
        <dbReference type="SAM" id="MobiDB-lite"/>
    </source>
</evidence>
<gene>
    <name evidence="3" type="ORF">B9Q17_03240</name>
    <name evidence="4" type="ORF">FHK81_10735</name>
</gene>
<dbReference type="RefSeq" id="WP_058340874.1">
    <property type="nucleotide sequence ID" value="NZ_NEFY01000002.1"/>
</dbReference>
<feature type="transmembrane region" description="Helical" evidence="2">
    <location>
        <begin position="54"/>
        <end position="77"/>
    </location>
</feature>
<accession>A0A259W3L4</accession>
<feature type="compositionally biased region" description="Basic and acidic residues" evidence="1">
    <location>
        <begin position="1"/>
        <end position="16"/>
    </location>
</feature>
<dbReference type="EMBL" id="VMRX01000028">
    <property type="protein sequence ID" value="TVT32843.1"/>
    <property type="molecule type" value="Genomic_DNA"/>
</dbReference>
<dbReference type="EMBL" id="NEFY01000002">
    <property type="protein sequence ID" value="OZC37144.1"/>
    <property type="molecule type" value="Genomic_DNA"/>
</dbReference>
<evidence type="ECO:0000313" key="4">
    <source>
        <dbReference type="EMBL" id="TVT32843.1"/>
    </source>
</evidence>
<name>A0A259W3L4_9GAMM</name>
<keyword evidence="2" id="KW-0472">Membrane</keyword>
<dbReference type="Proteomes" id="UP000216984">
    <property type="component" value="Unassembled WGS sequence"/>
</dbReference>